<dbReference type="Gene3D" id="3.40.630.30">
    <property type="match status" value="1"/>
</dbReference>
<organism evidence="4 5">
    <name type="scientific">Pedobacter cryoconitis</name>
    <dbReference type="NCBI Taxonomy" id="188932"/>
    <lineage>
        <taxon>Bacteria</taxon>
        <taxon>Pseudomonadati</taxon>
        <taxon>Bacteroidota</taxon>
        <taxon>Sphingobacteriia</taxon>
        <taxon>Sphingobacteriales</taxon>
        <taxon>Sphingobacteriaceae</taxon>
        <taxon>Pedobacter</taxon>
    </lineage>
</organism>
<dbReference type="AlphaFoldDB" id="A0A127V7F6"/>
<keyword evidence="5" id="KW-1185">Reference proteome</keyword>
<accession>A0A127V7F6</accession>
<feature type="domain" description="N-acetyltransferase" evidence="3">
    <location>
        <begin position="4"/>
        <end position="162"/>
    </location>
</feature>
<proteinExistence type="predicted"/>
<evidence type="ECO:0000313" key="4">
    <source>
        <dbReference type="EMBL" id="AMP97129.1"/>
    </source>
</evidence>
<sequence>MEEINYRNATLSDLETIVAIYNSTIPSRMVTADTEPVTVESKIKWFEQHTADKHPLWIIENKNKEIVGWISLQAFYGRPAYNGTAEISIYLEENQRGKGMGKRTLADSLSRCTALGITTVLGFIFAHNEPSLRLFRHFGFEDWGTLPHVAVLDGEEKSLKILGKRTSAE</sequence>
<dbReference type="EMBL" id="CP014504">
    <property type="protein sequence ID" value="AMP97129.1"/>
    <property type="molecule type" value="Genomic_DNA"/>
</dbReference>
<dbReference type="Pfam" id="PF13302">
    <property type="entry name" value="Acetyltransf_3"/>
    <property type="match status" value="1"/>
</dbReference>
<keyword evidence="2" id="KW-0012">Acyltransferase</keyword>
<dbReference type="OrthoDB" id="9799096at2"/>
<evidence type="ECO:0000256" key="2">
    <source>
        <dbReference type="ARBA" id="ARBA00023315"/>
    </source>
</evidence>
<evidence type="ECO:0000259" key="3">
    <source>
        <dbReference type="PROSITE" id="PS51186"/>
    </source>
</evidence>
<dbReference type="KEGG" id="pcm:AY601_0158"/>
<protein>
    <submittedName>
        <fullName evidence="4">Phosphinothricin acetyltransferase</fullName>
    </submittedName>
</protein>
<dbReference type="PATRIC" id="fig|188932.3.peg.159"/>
<dbReference type="SUPFAM" id="SSF55729">
    <property type="entry name" value="Acyl-CoA N-acyltransferases (Nat)"/>
    <property type="match status" value="1"/>
</dbReference>
<dbReference type="Proteomes" id="UP000071561">
    <property type="component" value="Chromosome"/>
</dbReference>
<dbReference type="PANTHER" id="PTHR43072:SF23">
    <property type="entry name" value="UPF0039 PROTEIN C11D3.02C"/>
    <property type="match status" value="1"/>
</dbReference>
<evidence type="ECO:0000256" key="1">
    <source>
        <dbReference type="ARBA" id="ARBA00022679"/>
    </source>
</evidence>
<name>A0A127V7F6_9SPHI</name>
<keyword evidence="1 4" id="KW-0808">Transferase</keyword>
<evidence type="ECO:0000313" key="5">
    <source>
        <dbReference type="Proteomes" id="UP000071561"/>
    </source>
</evidence>
<dbReference type="InterPro" id="IPR000182">
    <property type="entry name" value="GNAT_dom"/>
</dbReference>
<dbReference type="CDD" id="cd04301">
    <property type="entry name" value="NAT_SF"/>
    <property type="match status" value="1"/>
</dbReference>
<dbReference type="RefSeq" id="WP_068395248.1">
    <property type="nucleotide sequence ID" value="NZ_CP014504.1"/>
</dbReference>
<dbReference type="PANTHER" id="PTHR43072">
    <property type="entry name" value="N-ACETYLTRANSFERASE"/>
    <property type="match status" value="1"/>
</dbReference>
<gene>
    <name evidence="4" type="ORF">AY601_0158</name>
</gene>
<dbReference type="InterPro" id="IPR016181">
    <property type="entry name" value="Acyl_CoA_acyltransferase"/>
</dbReference>
<dbReference type="PROSITE" id="PS51186">
    <property type="entry name" value="GNAT"/>
    <property type="match status" value="1"/>
</dbReference>
<dbReference type="GO" id="GO:0016747">
    <property type="term" value="F:acyltransferase activity, transferring groups other than amino-acyl groups"/>
    <property type="evidence" value="ECO:0007669"/>
    <property type="project" value="InterPro"/>
</dbReference>
<reference evidence="4 5" key="1">
    <citation type="submission" date="2016-03" db="EMBL/GenBank/DDBJ databases">
        <title>Complete genome sequence of Pedobacter cryoconitis PAMC 27485.</title>
        <authorList>
            <person name="Lee J."/>
            <person name="Kim O.-S."/>
        </authorList>
    </citation>
    <scope>NUCLEOTIDE SEQUENCE [LARGE SCALE GENOMIC DNA]</scope>
    <source>
        <strain evidence="4 5">PAMC 27485</strain>
    </source>
</reference>